<evidence type="ECO:0000313" key="6">
    <source>
        <dbReference type="EMBL" id="MBB3140540.1"/>
    </source>
</evidence>
<gene>
    <name evidence="6" type="ORF">FHR96_001402</name>
</gene>
<dbReference type="GO" id="GO:0006355">
    <property type="term" value="P:regulation of DNA-templated transcription"/>
    <property type="evidence" value="ECO:0007669"/>
    <property type="project" value="InterPro"/>
</dbReference>
<feature type="domain" description="HTH luxR-type" evidence="5">
    <location>
        <begin position="231"/>
        <end position="296"/>
    </location>
</feature>
<keyword evidence="1" id="KW-0805">Transcription regulation</keyword>
<dbReference type="RefSeq" id="WP_246392830.1">
    <property type="nucleotide sequence ID" value="NZ_JACHXM010000004.1"/>
</dbReference>
<evidence type="ECO:0000259" key="5">
    <source>
        <dbReference type="PROSITE" id="PS50043"/>
    </source>
</evidence>
<keyword evidence="2 6" id="KW-0238">DNA-binding</keyword>
<dbReference type="Proteomes" id="UP000525987">
    <property type="component" value="Unassembled WGS sequence"/>
</dbReference>
<organism evidence="6 7">
    <name type="scientific">Halomonas organivorans</name>
    <dbReference type="NCBI Taxonomy" id="257772"/>
    <lineage>
        <taxon>Bacteria</taxon>
        <taxon>Pseudomonadati</taxon>
        <taxon>Pseudomonadota</taxon>
        <taxon>Gammaproteobacteria</taxon>
        <taxon>Oceanospirillales</taxon>
        <taxon>Halomonadaceae</taxon>
        <taxon>Halomonas</taxon>
    </lineage>
</organism>
<evidence type="ECO:0000313" key="7">
    <source>
        <dbReference type="Proteomes" id="UP000525987"/>
    </source>
</evidence>
<dbReference type="SUPFAM" id="SSF46894">
    <property type="entry name" value="C-terminal effector domain of the bipartite response regulators"/>
    <property type="match status" value="1"/>
</dbReference>
<dbReference type="SMART" id="SM00421">
    <property type="entry name" value="HTH_LUXR"/>
    <property type="match status" value="1"/>
</dbReference>
<dbReference type="InterPro" id="IPR000792">
    <property type="entry name" value="Tscrpt_reg_LuxR_C"/>
</dbReference>
<proteinExistence type="predicted"/>
<dbReference type="CDD" id="cd06170">
    <property type="entry name" value="LuxR_C_like"/>
    <property type="match status" value="1"/>
</dbReference>
<dbReference type="EMBL" id="JACHXM010000004">
    <property type="protein sequence ID" value="MBB3140540.1"/>
    <property type="molecule type" value="Genomic_DNA"/>
</dbReference>
<evidence type="ECO:0000256" key="4">
    <source>
        <dbReference type="SAM" id="MobiDB-lite"/>
    </source>
</evidence>
<dbReference type="PROSITE" id="PS50043">
    <property type="entry name" value="HTH_LUXR_2"/>
    <property type="match status" value="1"/>
</dbReference>
<evidence type="ECO:0000256" key="2">
    <source>
        <dbReference type="ARBA" id="ARBA00023125"/>
    </source>
</evidence>
<reference evidence="6 7" key="1">
    <citation type="submission" date="2020-08" db="EMBL/GenBank/DDBJ databases">
        <title>Genomic Encyclopedia of Type Strains, Phase III (KMG-III): the genomes of soil and plant-associated and newly described type strains.</title>
        <authorList>
            <person name="Whitman W."/>
        </authorList>
    </citation>
    <scope>NUCLEOTIDE SEQUENCE [LARGE SCALE GENOMIC DNA]</scope>
    <source>
        <strain evidence="6 7">CECT 5995</strain>
    </source>
</reference>
<dbReference type="PANTHER" id="PTHR44688">
    <property type="entry name" value="DNA-BINDING TRANSCRIPTIONAL ACTIVATOR DEVR_DOSR"/>
    <property type="match status" value="1"/>
</dbReference>
<protein>
    <submittedName>
        <fullName evidence="6">DNA-binding CsgD family transcriptional regulator</fullName>
    </submittedName>
</protein>
<dbReference type="PANTHER" id="PTHR44688:SF16">
    <property type="entry name" value="DNA-BINDING TRANSCRIPTIONAL ACTIVATOR DEVR_DOSR"/>
    <property type="match status" value="1"/>
</dbReference>
<dbReference type="InterPro" id="IPR036388">
    <property type="entry name" value="WH-like_DNA-bd_sf"/>
</dbReference>
<feature type="region of interest" description="Disordered" evidence="4">
    <location>
        <begin position="1"/>
        <end position="31"/>
    </location>
</feature>
<evidence type="ECO:0000256" key="3">
    <source>
        <dbReference type="ARBA" id="ARBA00023163"/>
    </source>
</evidence>
<keyword evidence="7" id="KW-1185">Reference proteome</keyword>
<dbReference type="PRINTS" id="PR00038">
    <property type="entry name" value="HTHLUXR"/>
</dbReference>
<name>A0A7W5G4Z6_9GAMM</name>
<feature type="compositionally biased region" description="Pro residues" evidence="4">
    <location>
        <begin position="14"/>
        <end position="31"/>
    </location>
</feature>
<accession>A0A7W5G4Z6</accession>
<dbReference type="GO" id="GO:0003677">
    <property type="term" value="F:DNA binding"/>
    <property type="evidence" value="ECO:0007669"/>
    <property type="project" value="UniProtKB-KW"/>
</dbReference>
<evidence type="ECO:0000256" key="1">
    <source>
        <dbReference type="ARBA" id="ARBA00023015"/>
    </source>
</evidence>
<dbReference type="AlphaFoldDB" id="A0A7W5G4Z6"/>
<dbReference type="Pfam" id="PF00196">
    <property type="entry name" value="GerE"/>
    <property type="match status" value="1"/>
</dbReference>
<comment type="caution">
    <text evidence="6">The sequence shown here is derived from an EMBL/GenBank/DDBJ whole genome shotgun (WGS) entry which is preliminary data.</text>
</comment>
<dbReference type="InterPro" id="IPR016032">
    <property type="entry name" value="Sig_transdc_resp-reg_C-effctor"/>
</dbReference>
<dbReference type="Gene3D" id="1.10.10.10">
    <property type="entry name" value="Winged helix-like DNA-binding domain superfamily/Winged helix DNA-binding domain"/>
    <property type="match status" value="1"/>
</dbReference>
<keyword evidence="3" id="KW-0804">Transcription</keyword>
<sequence length="298" mass="33200">MGGSPAAPRVVTPPRSPTIATPPPRTIPQTPPPTLSLAALEGWHRALAEAHAQCRQPGFTEALIAAIDRLVPTESALVILEDARQAPRLLYQRGIPPEGRDRILGRYFSRGYLLDPFCLAVDQGLGEGFHHLAEIAPDDFFRSEYYRVYYLEAGSVEDCYFLLDLAPGQRISLCLYHGLSAAPFTRHELDTLRALAPMVLALGHQHWQTADTPPTDASPNPLTDRLRGAFQRFGADRLTEREQQVCRLLLRGHSAKSSARELGISPETVRMHRKNLYAKFAVSSQAELFAIFIDWIDR</sequence>